<gene>
    <name evidence="3" type="ORF">SDC9_114994</name>
</gene>
<feature type="compositionally biased region" description="Basic and acidic residues" evidence="1">
    <location>
        <begin position="47"/>
        <end position="67"/>
    </location>
</feature>
<dbReference type="InterPro" id="IPR003594">
    <property type="entry name" value="HATPase_dom"/>
</dbReference>
<organism evidence="3">
    <name type="scientific">bioreactor metagenome</name>
    <dbReference type="NCBI Taxonomy" id="1076179"/>
    <lineage>
        <taxon>unclassified sequences</taxon>
        <taxon>metagenomes</taxon>
        <taxon>ecological metagenomes</taxon>
    </lineage>
</organism>
<dbReference type="EMBL" id="VSSQ01022041">
    <property type="protein sequence ID" value="MPM68068.1"/>
    <property type="molecule type" value="Genomic_DNA"/>
</dbReference>
<feature type="domain" description="Histidine kinase/HSP90-like ATPase" evidence="2">
    <location>
        <begin position="12"/>
        <end position="127"/>
    </location>
</feature>
<dbReference type="InterPro" id="IPR036890">
    <property type="entry name" value="HATPase_C_sf"/>
</dbReference>
<dbReference type="SMART" id="SM00387">
    <property type="entry name" value="HATPase_c"/>
    <property type="match status" value="1"/>
</dbReference>
<sequence>MDLEENIFFDMDTAVPLGLIVNELVSNSLKYAFRDRDKGIIRIRLSREENRESTGSRPETGEERKENTGFILTVSDNGIGIPEHFNIEDSETLGIQLVTTLVDQLDGKLEVNMDCGTEFCIKFLILEKE</sequence>
<protein>
    <recommendedName>
        <fullName evidence="2">Histidine kinase/HSP90-like ATPase domain-containing protein</fullName>
    </recommendedName>
</protein>
<dbReference type="AlphaFoldDB" id="A0A645BSL1"/>
<dbReference type="PANTHER" id="PTHR43065">
    <property type="entry name" value="SENSOR HISTIDINE KINASE"/>
    <property type="match status" value="1"/>
</dbReference>
<dbReference type="PANTHER" id="PTHR43065:SF23">
    <property type="entry name" value="SENSOR HISTIDINE KINASE PDTAS"/>
    <property type="match status" value="1"/>
</dbReference>
<evidence type="ECO:0000256" key="1">
    <source>
        <dbReference type="SAM" id="MobiDB-lite"/>
    </source>
</evidence>
<evidence type="ECO:0000313" key="3">
    <source>
        <dbReference type="EMBL" id="MPM68068.1"/>
    </source>
</evidence>
<proteinExistence type="predicted"/>
<reference evidence="3" key="1">
    <citation type="submission" date="2019-08" db="EMBL/GenBank/DDBJ databases">
        <authorList>
            <person name="Kucharzyk K."/>
            <person name="Murdoch R.W."/>
            <person name="Higgins S."/>
            <person name="Loffler F."/>
        </authorList>
    </citation>
    <scope>NUCLEOTIDE SEQUENCE</scope>
</reference>
<comment type="caution">
    <text evidence="3">The sequence shown here is derived from an EMBL/GenBank/DDBJ whole genome shotgun (WGS) entry which is preliminary data.</text>
</comment>
<evidence type="ECO:0000259" key="2">
    <source>
        <dbReference type="SMART" id="SM00387"/>
    </source>
</evidence>
<dbReference type="Pfam" id="PF02518">
    <property type="entry name" value="HATPase_c"/>
    <property type="match status" value="1"/>
</dbReference>
<accession>A0A645BSL1</accession>
<name>A0A645BSL1_9ZZZZ</name>
<feature type="region of interest" description="Disordered" evidence="1">
    <location>
        <begin position="47"/>
        <end position="68"/>
    </location>
</feature>
<dbReference type="SUPFAM" id="SSF55874">
    <property type="entry name" value="ATPase domain of HSP90 chaperone/DNA topoisomerase II/histidine kinase"/>
    <property type="match status" value="1"/>
</dbReference>
<dbReference type="Gene3D" id="3.30.565.10">
    <property type="entry name" value="Histidine kinase-like ATPase, C-terminal domain"/>
    <property type="match status" value="1"/>
</dbReference>